<evidence type="ECO:0000256" key="5">
    <source>
        <dbReference type="ARBA" id="ARBA00022692"/>
    </source>
</evidence>
<dbReference type="GO" id="GO:0004672">
    <property type="term" value="F:protein kinase activity"/>
    <property type="evidence" value="ECO:0007669"/>
    <property type="project" value="InterPro"/>
</dbReference>
<feature type="chain" id="PRO_5041410065" description="Protein kinase domain-containing protein" evidence="16">
    <location>
        <begin position="36"/>
        <end position="997"/>
    </location>
</feature>
<dbReference type="SUPFAM" id="SSF52047">
    <property type="entry name" value="RNI-like"/>
    <property type="match status" value="1"/>
</dbReference>
<comment type="caution">
    <text evidence="18">The sequence shown here is derived from an EMBL/GenBank/DDBJ whole genome shotgun (WGS) entry which is preliminary data.</text>
</comment>
<evidence type="ECO:0000256" key="15">
    <source>
        <dbReference type="SAM" id="Phobius"/>
    </source>
</evidence>
<dbReference type="PANTHER" id="PTHR48056">
    <property type="entry name" value="LRR RECEPTOR-LIKE SERINE/THREONINE-PROTEIN KINASE-RELATED"/>
    <property type="match status" value="1"/>
</dbReference>
<dbReference type="Gene3D" id="3.30.200.20">
    <property type="entry name" value="Phosphorylase Kinase, domain 1"/>
    <property type="match status" value="1"/>
</dbReference>
<comment type="subcellular location">
    <subcellularLocation>
        <location evidence="1">Membrane</location>
    </subcellularLocation>
</comment>
<dbReference type="FunFam" id="3.80.10.10:FF:000383">
    <property type="entry name" value="Leucine-rich repeat receptor protein kinase EMS1"/>
    <property type="match status" value="1"/>
</dbReference>
<dbReference type="InterPro" id="IPR013210">
    <property type="entry name" value="LRR_N_plant-typ"/>
</dbReference>
<keyword evidence="12 15" id="KW-0472">Membrane</keyword>
<dbReference type="PROSITE" id="PS50011">
    <property type="entry name" value="PROTEIN_KINASE_DOM"/>
    <property type="match status" value="1"/>
</dbReference>
<dbReference type="InterPro" id="IPR050647">
    <property type="entry name" value="Plant_LRR-RLKs"/>
</dbReference>
<evidence type="ECO:0000256" key="14">
    <source>
        <dbReference type="PROSITE-ProRule" id="PRU10141"/>
    </source>
</evidence>
<evidence type="ECO:0000256" key="11">
    <source>
        <dbReference type="ARBA" id="ARBA00022989"/>
    </source>
</evidence>
<evidence type="ECO:0000313" key="19">
    <source>
        <dbReference type="Proteomes" id="UP001172457"/>
    </source>
</evidence>
<feature type="binding site" evidence="14">
    <location>
        <position position="725"/>
    </location>
    <ligand>
        <name>ATP</name>
        <dbReference type="ChEBI" id="CHEBI:30616"/>
    </ligand>
</feature>
<evidence type="ECO:0000256" key="16">
    <source>
        <dbReference type="SAM" id="SignalP"/>
    </source>
</evidence>
<evidence type="ECO:0000256" key="12">
    <source>
        <dbReference type="ARBA" id="ARBA00023136"/>
    </source>
</evidence>
<dbReference type="InterPro" id="IPR001611">
    <property type="entry name" value="Leu-rich_rpt"/>
</dbReference>
<keyword evidence="10 14" id="KW-0067">ATP-binding</keyword>
<feature type="transmembrane region" description="Helical" evidence="15">
    <location>
        <begin position="629"/>
        <end position="651"/>
    </location>
</feature>
<dbReference type="InterPro" id="IPR011009">
    <property type="entry name" value="Kinase-like_dom_sf"/>
</dbReference>
<dbReference type="Proteomes" id="UP001172457">
    <property type="component" value="Chromosome 5"/>
</dbReference>
<proteinExistence type="inferred from homology"/>
<comment type="similarity">
    <text evidence="2">Belongs to the protein kinase superfamily. Ser/Thr protein kinase family.</text>
</comment>
<dbReference type="FunFam" id="3.80.10.10:FF:000234">
    <property type="entry name" value="Probable inactive receptor kinase RLK902"/>
    <property type="match status" value="1"/>
</dbReference>
<dbReference type="InterPro" id="IPR017441">
    <property type="entry name" value="Protein_kinase_ATP_BS"/>
</dbReference>
<dbReference type="InterPro" id="IPR032675">
    <property type="entry name" value="LRR_dom_sf"/>
</dbReference>
<dbReference type="GO" id="GO:0016020">
    <property type="term" value="C:membrane"/>
    <property type="evidence" value="ECO:0007669"/>
    <property type="project" value="UniProtKB-SubCell"/>
</dbReference>
<dbReference type="FunFam" id="1.10.510.10:FF:000365">
    <property type="entry name" value="Leucine-rich repeat receptor-like serine/threonine-protein kinase At1g17230"/>
    <property type="match status" value="1"/>
</dbReference>
<dbReference type="SMART" id="SM00220">
    <property type="entry name" value="S_TKc"/>
    <property type="match status" value="1"/>
</dbReference>
<dbReference type="InterPro" id="IPR000719">
    <property type="entry name" value="Prot_kinase_dom"/>
</dbReference>
<evidence type="ECO:0000313" key="18">
    <source>
        <dbReference type="EMBL" id="KAJ9549973.1"/>
    </source>
</evidence>
<evidence type="ECO:0000256" key="6">
    <source>
        <dbReference type="ARBA" id="ARBA00022729"/>
    </source>
</evidence>
<dbReference type="CDD" id="cd14066">
    <property type="entry name" value="STKc_IRAK"/>
    <property type="match status" value="1"/>
</dbReference>
<reference evidence="18" key="1">
    <citation type="submission" date="2023-03" db="EMBL/GenBank/DDBJ databases">
        <title>Chromosome-scale reference genome and RAD-based genetic map of yellow starthistle (Centaurea solstitialis) reveal putative structural variation and QTLs associated with invader traits.</title>
        <authorList>
            <person name="Reatini B."/>
            <person name="Cang F.A."/>
            <person name="Jiang Q."/>
            <person name="Mckibben M.T.W."/>
            <person name="Barker M.S."/>
            <person name="Rieseberg L.H."/>
            <person name="Dlugosch K.M."/>
        </authorList>
    </citation>
    <scope>NUCLEOTIDE SEQUENCE</scope>
    <source>
        <strain evidence="18">CAN-66</strain>
        <tissue evidence="18">Leaf</tissue>
    </source>
</reference>
<dbReference type="Pfam" id="PF00069">
    <property type="entry name" value="Pkinase"/>
    <property type="match status" value="1"/>
</dbReference>
<keyword evidence="13" id="KW-0325">Glycoprotein</keyword>
<keyword evidence="3" id="KW-0433">Leucine-rich repeat</keyword>
<evidence type="ECO:0000256" key="2">
    <source>
        <dbReference type="ARBA" id="ARBA00008684"/>
    </source>
</evidence>
<name>A0AA38SWJ7_9ASTR</name>
<accession>A0AA38SWJ7</accession>
<dbReference type="GO" id="GO:0005524">
    <property type="term" value="F:ATP binding"/>
    <property type="evidence" value="ECO:0007669"/>
    <property type="project" value="UniProtKB-UniRule"/>
</dbReference>
<dbReference type="PROSITE" id="PS00108">
    <property type="entry name" value="PROTEIN_KINASE_ST"/>
    <property type="match status" value="1"/>
</dbReference>
<evidence type="ECO:0000256" key="9">
    <source>
        <dbReference type="ARBA" id="ARBA00022777"/>
    </source>
</evidence>
<sequence length="997" mass="109508">MSKHTPPPVGSSVSRQITTVSLFVLSFFLFRPTLSSSSSPAAVEVRALLDIKKEFKDPFNYLDSWKTADSPCRFHGVSCDDVTGRVVGISLNYKSLSGKISPAVAALESLRSLVMPSNFIVGELPAGIANCTDLRVLNVTANNMTGVLPDLSKLTKLEILDVCDNYFEGDFPTWIGNLTGLSALGLADNNFKAGGIPENIGNLNNLTWIDLGGCQLTGEIPNSLFDLKELTSLDLSSNNISGDFPVGITKLRNLWKIELFANQLTGVIPPELAELNLLQEFDISMNQMQGELPTAIGSMKNLTVFQCFMNHFSGVLPPGFGDMLHLKGFSIYRNNFSGAFPENFAKFAPLVDIDISENKFSGDFPKLLCGSGKLEKLLALGNDFSGQFPENYAQCKSLLRLRVNLNQLSGKIPDGLWGLPSLDLIDLSDNNFSGEIPSTIGASTTLTQLLLYNNGFSGQIPSEIGKLTRLEKLDLSNNKFSGRIPSEIKNAMQLSFLHLDNNLLSGSIPPELGECDKLVDLNLGRNFLTGKIPDRLADISSLNALNLSQNLLTGEIPENLKRLKLSSIDLSSNRLSGRVPSDLLSMGGDDAFAGNKGLCVNENSGRKVNLELDICDSKQGHRQINKTKLLTFCVILIVLIAVLGGLMYAIYNNFKMRRRKADDKHGFDNEKGTENPKWKLENFHQIEFDADELCDLEEGNLIGVGGTGKVYRVESKKSGLTVAVKQIGKGVQLQVMTAEIGILGKIRHRNILKLYACLVKGGSSYLVFEHMVNGNLYEALSRVVKNGKPELDWIQRYKIAFGAAKGIAYLHHDCTPAIIHRDIKSSNILLDKDFEPKIADFGVARIVDDSCLGSESNCFVGTHGYIAPELAYTLKVTEKSDVYSFGVVLLELVTGRRAIEEGYGEGKDIVYWALSNLNDRENILQLLDPKIISKEDESSGDLADDMMKVLQIGLVCTTKLPNLRPSMREVVKMLTDVEPCNGSRWEDDRDKMGKVLF</sequence>
<dbReference type="Pfam" id="PF00560">
    <property type="entry name" value="LRR_1"/>
    <property type="match status" value="7"/>
</dbReference>
<dbReference type="PRINTS" id="PR00019">
    <property type="entry name" value="LEURICHRPT"/>
</dbReference>
<feature type="domain" description="Protein kinase" evidence="17">
    <location>
        <begin position="696"/>
        <end position="981"/>
    </location>
</feature>
<dbReference type="Gene3D" id="3.80.10.10">
    <property type="entry name" value="Ribonuclease Inhibitor"/>
    <property type="match status" value="3"/>
</dbReference>
<dbReference type="Gene3D" id="1.10.510.10">
    <property type="entry name" value="Transferase(Phosphotransferase) domain 1"/>
    <property type="match status" value="1"/>
</dbReference>
<feature type="signal peptide" evidence="16">
    <location>
        <begin position="1"/>
        <end position="35"/>
    </location>
</feature>
<keyword evidence="4" id="KW-0808">Transferase</keyword>
<dbReference type="Pfam" id="PF08263">
    <property type="entry name" value="LRRNT_2"/>
    <property type="match status" value="1"/>
</dbReference>
<evidence type="ECO:0000256" key="3">
    <source>
        <dbReference type="ARBA" id="ARBA00022614"/>
    </source>
</evidence>
<evidence type="ECO:0000256" key="10">
    <source>
        <dbReference type="ARBA" id="ARBA00022840"/>
    </source>
</evidence>
<evidence type="ECO:0000256" key="4">
    <source>
        <dbReference type="ARBA" id="ARBA00022679"/>
    </source>
</evidence>
<evidence type="ECO:0000259" key="17">
    <source>
        <dbReference type="PROSITE" id="PS50011"/>
    </source>
</evidence>
<keyword evidence="11 15" id="KW-1133">Transmembrane helix</keyword>
<keyword evidence="7" id="KW-0677">Repeat</keyword>
<protein>
    <recommendedName>
        <fullName evidence="17">Protein kinase domain-containing protein</fullName>
    </recommendedName>
</protein>
<keyword evidence="6 16" id="KW-0732">Signal</keyword>
<dbReference type="FunFam" id="3.80.10.10:FF:000215">
    <property type="entry name" value="Receptor-like protein kinase HSL1"/>
    <property type="match status" value="1"/>
</dbReference>
<keyword evidence="8 14" id="KW-0547">Nucleotide-binding</keyword>
<keyword evidence="19" id="KW-1185">Reference proteome</keyword>
<dbReference type="PANTHER" id="PTHR48056:SF20">
    <property type="entry name" value="PROTEIN KINASE DOMAIN-CONTAINING PROTEIN"/>
    <property type="match status" value="1"/>
</dbReference>
<organism evidence="18 19">
    <name type="scientific">Centaurea solstitialis</name>
    <name type="common">yellow star-thistle</name>
    <dbReference type="NCBI Taxonomy" id="347529"/>
    <lineage>
        <taxon>Eukaryota</taxon>
        <taxon>Viridiplantae</taxon>
        <taxon>Streptophyta</taxon>
        <taxon>Embryophyta</taxon>
        <taxon>Tracheophyta</taxon>
        <taxon>Spermatophyta</taxon>
        <taxon>Magnoliopsida</taxon>
        <taxon>eudicotyledons</taxon>
        <taxon>Gunneridae</taxon>
        <taxon>Pentapetalae</taxon>
        <taxon>asterids</taxon>
        <taxon>campanulids</taxon>
        <taxon>Asterales</taxon>
        <taxon>Asteraceae</taxon>
        <taxon>Carduoideae</taxon>
        <taxon>Cardueae</taxon>
        <taxon>Centaureinae</taxon>
        <taxon>Centaurea</taxon>
    </lineage>
</organism>
<dbReference type="EMBL" id="JARYMX010000005">
    <property type="protein sequence ID" value="KAJ9549973.1"/>
    <property type="molecule type" value="Genomic_DNA"/>
</dbReference>
<gene>
    <name evidence="18" type="ORF">OSB04_022516</name>
</gene>
<dbReference type="GO" id="GO:0033612">
    <property type="term" value="F:receptor serine/threonine kinase binding"/>
    <property type="evidence" value="ECO:0007669"/>
    <property type="project" value="TreeGrafter"/>
</dbReference>
<evidence type="ECO:0000256" key="1">
    <source>
        <dbReference type="ARBA" id="ARBA00004370"/>
    </source>
</evidence>
<dbReference type="PROSITE" id="PS00107">
    <property type="entry name" value="PROTEIN_KINASE_ATP"/>
    <property type="match status" value="1"/>
</dbReference>
<evidence type="ECO:0000256" key="8">
    <source>
        <dbReference type="ARBA" id="ARBA00022741"/>
    </source>
</evidence>
<evidence type="ECO:0000256" key="7">
    <source>
        <dbReference type="ARBA" id="ARBA00022737"/>
    </source>
</evidence>
<keyword evidence="9" id="KW-0418">Kinase</keyword>
<keyword evidence="5 15" id="KW-0812">Transmembrane</keyword>
<dbReference type="SUPFAM" id="SSF52058">
    <property type="entry name" value="L domain-like"/>
    <property type="match status" value="1"/>
</dbReference>
<dbReference type="Pfam" id="PF13855">
    <property type="entry name" value="LRR_8"/>
    <property type="match status" value="1"/>
</dbReference>
<dbReference type="InterPro" id="IPR008271">
    <property type="entry name" value="Ser/Thr_kinase_AS"/>
</dbReference>
<evidence type="ECO:0000256" key="13">
    <source>
        <dbReference type="ARBA" id="ARBA00023180"/>
    </source>
</evidence>
<dbReference type="AlphaFoldDB" id="A0AA38SWJ7"/>
<dbReference type="SUPFAM" id="SSF56112">
    <property type="entry name" value="Protein kinase-like (PK-like)"/>
    <property type="match status" value="1"/>
</dbReference>